<dbReference type="CDD" id="cd00085">
    <property type="entry name" value="HNHc"/>
    <property type="match status" value="1"/>
</dbReference>
<comment type="similarity">
    <text evidence="1">Belongs to the Rv1128c/1148c/1588c/1702c/1945/3466 family.</text>
</comment>
<protein>
    <submittedName>
        <fullName evidence="3">HNH endonuclease</fullName>
    </submittedName>
</protein>
<keyword evidence="3" id="KW-0378">Hydrolase</keyword>
<dbReference type="Pfam" id="PF02720">
    <property type="entry name" value="DUF222"/>
    <property type="match status" value="1"/>
</dbReference>
<dbReference type="SMART" id="SM00507">
    <property type="entry name" value="HNHc"/>
    <property type="match status" value="1"/>
</dbReference>
<reference evidence="3 4" key="1">
    <citation type="submission" date="2019-06" db="EMBL/GenBank/DDBJ databases">
        <title>Whole genome shotgun sequence of Pseudonocardia saturnea NBRC 14499.</title>
        <authorList>
            <person name="Hosoyama A."/>
            <person name="Uohara A."/>
            <person name="Ohji S."/>
            <person name="Ichikawa N."/>
        </authorList>
    </citation>
    <scope>NUCLEOTIDE SEQUENCE [LARGE SCALE GENOMIC DNA]</scope>
    <source>
        <strain evidence="3 4">NBRC 14499</strain>
    </source>
</reference>
<comment type="caution">
    <text evidence="3">The sequence shown here is derived from an EMBL/GenBank/DDBJ whole genome shotgun (WGS) entry which is preliminary data.</text>
</comment>
<dbReference type="GO" id="GO:0004519">
    <property type="term" value="F:endonuclease activity"/>
    <property type="evidence" value="ECO:0007669"/>
    <property type="project" value="UniProtKB-KW"/>
</dbReference>
<organism evidence="3 4">
    <name type="scientific">Pseudonocardia saturnea</name>
    <dbReference type="NCBI Taxonomy" id="33909"/>
    <lineage>
        <taxon>Bacteria</taxon>
        <taxon>Bacillati</taxon>
        <taxon>Actinomycetota</taxon>
        <taxon>Actinomycetes</taxon>
        <taxon>Pseudonocardiales</taxon>
        <taxon>Pseudonocardiaceae</taxon>
        <taxon>Pseudonocardia</taxon>
    </lineage>
</organism>
<dbReference type="Proteomes" id="UP000320693">
    <property type="component" value="Unassembled WGS sequence"/>
</dbReference>
<keyword evidence="4" id="KW-1185">Reference proteome</keyword>
<accession>A0ABQ0RS86</accession>
<evidence type="ECO:0000256" key="1">
    <source>
        <dbReference type="ARBA" id="ARBA00023450"/>
    </source>
</evidence>
<keyword evidence="3" id="KW-0255">Endonuclease</keyword>
<evidence type="ECO:0000313" key="4">
    <source>
        <dbReference type="Proteomes" id="UP000320693"/>
    </source>
</evidence>
<dbReference type="InterPro" id="IPR003870">
    <property type="entry name" value="DUF222"/>
</dbReference>
<dbReference type="InterPro" id="IPR002711">
    <property type="entry name" value="HNH"/>
</dbReference>
<keyword evidence="3" id="KW-0540">Nuclease</keyword>
<proteinExistence type="inferred from homology"/>
<dbReference type="EMBL" id="BJNH01000006">
    <property type="protein sequence ID" value="GEC23539.1"/>
    <property type="molecule type" value="Genomic_DNA"/>
</dbReference>
<evidence type="ECO:0000259" key="2">
    <source>
        <dbReference type="SMART" id="SM00507"/>
    </source>
</evidence>
<sequence length="434" mass="47021">MFEYSGCMPTGRLGTAHRLLTEAMTALEAAAGPAADADELLSVLALCEETTRRLDRTAVATIATLDRQGTFAERGYRSPELALADLLNWERAEARRRTVAAGHVRPRTALDGTILPAALPATAERFADGRIGLGHVHVIAAVLGSHAARRIDPERLTQAEARIAEHATVYNPAELRTWATRLIEALDDDDPEPDDAPPPQLNTLTVVGHRSGAGGRITGRYDDAALFDAIATAADALSAPRDGLDERRPEERRAEALAEICAHALDRGTVPDTGGRRPVISVLIGLDDLQRRARAAVLDFGGTTTPESLRMLACDAGIVPIVMNGAGQPLDVGRTRRTVPDGLRRAVTARDHGCAHPGCDRPPSWCEVHHIVPWETGGATALDNSVMLCRVHHRLMHHSEWIIRIRHGLPEFVPPRWIDPMQRPRSRPRPAGAA</sequence>
<dbReference type="Gene3D" id="1.10.30.50">
    <property type="match status" value="1"/>
</dbReference>
<evidence type="ECO:0000313" key="3">
    <source>
        <dbReference type="EMBL" id="GEC23539.1"/>
    </source>
</evidence>
<feature type="domain" description="HNH nuclease" evidence="2">
    <location>
        <begin position="342"/>
        <end position="394"/>
    </location>
</feature>
<name>A0ABQ0RS86_9PSEU</name>
<gene>
    <name evidence="3" type="ORF">PSA01_05680</name>
</gene>
<dbReference type="InterPro" id="IPR003615">
    <property type="entry name" value="HNH_nuc"/>
</dbReference>
<dbReference type="Pfam" id="PF01844">
    <property type="entry name" value="HNH"/>
    <property type="match status" value="1"/>
</dbReference>